<dbReference type="InterPro" id="IPR000182">
    <property type="entry name" value="GNAT_dom"/>
</dbReference>
<dbReference type="SUPFAM" id="SSF55729">
    <property type="entry name" value="Acyl-CoA N-acyltransferases (Nat)"/>
    <property type="match status" value="1"/>
</dbReference>
<reference evidence="2 3" key="1">
    <citation type="journal article" date="2014" name="Int. J. Syst. Evol. Microbiol.">
        <title>Complete genome sequence of Corynebacterium casei LMG S-19264T (=DSM 44701T), isolated from a smear-ripened cheese.</title>
        <authorList>
            <consortium name="US DOE Joint Genome Institute (JGI-PGF)"/>
            <person name="Walter F."/>
            <person name="Albersmeier A."/>
            <person name="Kalinowski J."/>
            <person name="Ruckert C."/>
        </authorList>
    </citation>
    <scope>NUCLEOTIDE SEQUENCE [LARGE SCALE GENOMIC DNA]</scope>
    <source>
        <strain evidence="2 3">CGMCC 4.7111</strain>
    </source>
</reference>
<dbReference type="EMBL" id="BMMM01000002">
    <property type="protein sequence ID" value="GGN55390.1"/>
    <property type="molecule type" value="Genomic_DNA"/>
</dbReference>
<dbReference type="GO" id="GO:0016747">
    <property type="term" value="F:acyltransferase activity, transferring groups other than amino-acyl groups"/>
    <property type="evidence" value="ECO:0007669"/>
    <property type="project" value="InterPro"/>
</dbReference>
<dbReference type="AlphaFoldDB" id="A0A918D0Q0"/>
<keyword evidence="3" id="KW-1185">Reference proteome</keyword>
<protein>
    <recommendedName>
        <fullName evidence="1">N-acetyltransferase domain-containing protein</fullName>
    </recommendedName>
</protein>
<comment type="caution">
    <text evidence="2">The sequence shown here is derived from an EMBL/GenBank/DDBJ whole genome shotgun (WGS) entry which is preliminary data.</text>
</comment>
<gene>
    <name evidence="2" type="ORF">GCM10011579_015360</name>
</gene>
<evidence type="ECO:0000259" key="1">
    <source>
        <dbReference type="PROSITE" id="PS51186"/>
    </source>
</evidence>
<dbReference type="InterPro" id="IPR016181">
    <property type="entry name" value="Acyl_CoA_acyltransferase"/>
</dbReference>
<dbReference type="PANTHER" id="PTHR39173">
    <property type="entry name" value="ACETYLTRANSFERASE"/>
    <property type="match status" value="1"/>
</dbReference>
<dbReference type="Pfam" id="PF13302">
    <property type="entry name" value="Acetyltransf_3"/>
    <property type="match status" value="1"/>
</dbReference>
<name>A0A918D0Q0_9ACTN</name>
<dbReference type="Proteomes" id="UP000600365">
    <property type="component" value="Unassembled WGS sequence"/>
</dbReference>
<evidence type="ECO:0000313" key="2">
    <source>
        <dbReference type="EMBL" id="GGN55390.1"/>
    </source>
</evidence>
<proteinExistence type="predicted"/>
<dbReference type="PROSITE" id="PS51186">
    <property type="entry name" value="GNAT"/>
    <property type="match status" value="1"/>
</dbReference>
<sequence>MPQLTTPHVRYRASFLEAVEENVAEGEFFGDTLKRELDVYGGTWHEPDGFARYVAAIREEELEEGRRPEGFVPAGWYWYVDGDSYLGRIQIRHRLTPSLLEVGGHIGYGVRPSARRRGHATAMLRDVLPYARALGLDRVLVTCDTTNVGSRKVIEAVGGQFEDERDGKLRYWVSTDRIHRGC</sequence>
<evidence type="ECO:0000313" key="3">
    <source>
        <dbReference type="Proteomes" id="UP000600365"/>
    </source>
</evidence>
<feature type="domain" description="N-acetyltransferase" evidence="1">
    <location>
        <begin position="21"/>
        <end position="178"/>
    </location>
</feature>
<dbReference type="CDD" id="cd04301">
    <property type="entry name" value="NAT_SF"/>
    <property type="match status" value="1"/>
</dbReference>
<accession>A0A918D0Q0</accession>
<organism evidence="2 3">
    <name type="scientific">Streptomyces albiflavescens</name>
    <dbReference type="NCBI Taxonomy" id="1623582"/>
    <lineage>
        <taxon>Bacteria</taxon>
        <taxon>Bacillati</taxon>
        <taxon>Actinomycetota</taxon>
        <taxon>Actinomycetes</taxon>
        <taxon>Kitasatosporales</taxon>
        <taxon>Streptomycetaceae</taxon>
        <taxon>Streptomyces</taxon>
    </lineage>
</organism>
<dbReference type="PANTHER" id="PTHR39173:SF1">
    <property type="entry name" value="ACETYLTRANSFERASE"/>
    <property type="match status" value="1"/>
</dbReference>
<dbReference type="RefSeq" id="WP_189185094.1">
    <property type="nucleotide sequence ID" value="NZ_BMMM01000002.1"/>
</dbReference>
<dbReference type="Gene3D" id="3.40.630.30">
    <property type="match status" value="1"/>
</dbReference>